<reference evidence="8" key="1">
    <citation type="journal article" date="2019" name="Int. J. Syst. Evol. Microbiol.">
        <title>The Global Catalogue of Microorganisms (GCM) 10K type strain sequencing project: providing services to taxonomists for standard genome sequencing and annotation.</title>
        <authorList>
            <consortium name="The Broad Institute Genomics Platform"/>
            <consortium name="The Broad Institute Genome Sequencing Center for Infectious Disease"/>
            <person name="Wu L."/>
            <person name="Ma J."/>
        </authorList>
    </citation>
    <scope>NUCLEOTIDE SEQUENCE [LARGE SCALE GENOMIC DNA]</scope>
    <source>
        <strain evidence="8">JCM 3369</strain>
    </source>
</reference>
<comment type="subcellular location">
    <subcellularLocation>
        <location evidence="1">Cell outer membrane</location>
    </subcellularLocation>
</comment>
<dbReference type="InterPro" id="IPR051692">
    <property type="entry name" value="OMP-like"/>
</dbReference>
<keyword evidence="3" id="KW-0472">Membrane</keyword>
<dbReference type="Pfam" id="PF13505">
    <property type="entry name" value="OMP_b-brl"/>
    <property type="match status" value="1"/>
</dbReference>
<evidence type="ECO:0000256" key="3">
    <source>
        <dbReference type="ARBA" id="ARBA00023136"/>
    </source>
</evidence>
<dbReference type="InterPro" id="IPR027385">
    <property type="entry name" value="Beta-barrel_OMP"/>
</dbReference>
<dbReference type="EMBL" id="JBHUFA010000001">
    <property type="protein sequence ID" value="MFD1694905.1"/>
    <property type="molecule type" value="Genomic_DNA"/>
</dbReference>
<keyword evidence="4" id="KW-0998">Cell outer membrane</keyword>
<dbReference type="InterPro" id="IPR011250">
    <property type="entry name" value="OMP/PagP_B-barrel"/>
</dbReference>
<dbReference type="Proteomes" id="UP001597327">
    <property type="component" value="Unassembled WGS sequence"/>
</dbReference>
<evidence type="ECO:0000256" key="5">
    <source>
        <dbReference type="ARBA" id="ARBA00038306"/>
    </source>
</evidence>
<comment type="caution">
    <text evidence="7">The sequence shown here is derived from an EMBL/GenBank/DDBJ whole genome shotgun (WGS) entry which is preliminary data.</text>
</comment>
<evidence type="ECO:0000256" key="2">
    <source>
        <dbReference type="ARBA" id="ARBA00022729"/>
    </source>
</evidence>
<evidence type="ECO:0000313" key="8">
    <source>
        <dbReference type="Proteomes" id="UP001597327"/>
    </source>
</evidence>
<evidence type="ECO:0000313" key="7">
    <source>
        <dbReference type="EMBL" id="MFD1694905.1"/>
    </source>
</evidence>
<gene>
    <name evidence="7" type="ORF">ACFSC7_05200</name>
</gene>
<evidence type="ECO:0000259" key="6">
    <source>
        <dbReference type="Pfam" id="PF13505"/>
    </source>
</evidence>
<feature type="domain" description="Outer membrane protein beta-barrel" evidence="6">
    <location>
        <begin position="58"/>
        <end position="255"/>
    </location>
</feature>
<accession>A0ABW4JS16</accession>
<keyword evidence="8" id="KW-1185">Reference proteome</keyword>
<dbReference type="Gene3D" id="2.40.160.20">
    <property type="match status" value="1"/>
</dbReference>
<evidence type="ECO:0000256" key="4">
    <source>
        <dbReference type="ARBA" id="ARBA00023237"/>
    </source>
</evidence>
<sequence>MKNLIESSSRAAPVSAPCLRSQLGLRPALRRRLASGGALPVRRRLLQAGWKPVTVSLILLGLTALAGQQQAHAGENFSWAGSYAGVEVGPSQTVTDVKSGGAKKAIDRMDAAFGLFAGHNWQFDRVVVGVEANAAYLGGEAKGTHPTLGDVKTRAAWTGAVKGRVGMAFGRVLPYLSAGVAVSDHEIKANGGKASAAGIGLVLGAGAEYAATDRVHLRADYSLTGVMDTKDRLGGASVSRVSGNHRLMLGLSYAF</sequence>
<name>A0ABW4JS16_9HYPH</name>
<proteinExistence type="inferred from homology"/>
<organism evidence="7 8">
    <name type="scientific">Roseibium aestuarii</name>
    <dbReference type="NCBI Taxonomy" id="2600299"/>
    <lineage>
        <taxon>Bacteria</taxon>
        <taxon>Pseudomonadati</taxon>
        <taxon>Pseudomonadota</taxon>
        <taxon>Alphaproteobacteria</taxon>
        <taxon>Hyphomicrobiales</taxon>
        <taxon>Stappiaceae</taxon>
        <taxon>Roseibium</taxon>
    </lineage>
</organism>
<dbReference type="RefSeq" id="WP_208998638.1">
    <property type="nucleotide sequence ID" value="NZ_JBHUFA010000001.1"/>
</dbReference>
<keyword evidence="2" id="KW-0732">Signal</keyword>
<dbReference type="PANTHER" id="PTHR34001:SF3">
    <property type="entry name" value="BLL7405 PROTEIN"/>
    <property type="match status" value="1"/>
</dbReference>
<dbReference type="SUPFAM" id="SSF56925">
    <property type="entry name" value="OMPA-like"/>
    <property type="match status" value="1"/>
</dbReference>
<comment type="similarity">
    <text evidence="5">Belongs to the Omp25/RopB family.</text>
</comment>
<evidence type="ECO:0000256" key="1">
    <source>
        <dbReference type="ARBA" id="ARBA00004442"/>
    </source>
</evidence>
<dbReference type="PANTHER" id="PTHR34001">
    <property type="entry name" value="BLL7405 PROTEIN"/>
    <property type="match status" value="1"/>
</dbReference>
<protein>
    <submittedName>
        <fullName evidence="7">Outer membrane protein</fullName>
    </submittedName>
</protein>